<dbReference type="Proteomes" id="UP001057381">
    <property type="component" value="Chromosome"/>
</dbReference>
<proteinExistence type="predicted"/>
<organism evidence="2 3">
    <name type="scientific">Macrococcus equipercicus</name>
    <dbReference type="NCBI Taxonomy" id="69967"/>
    <lineage>
        <taxon>Bacteria</taxon>
        <taxon>Bacillati</taxon>
        <taxon>Bacillota</taxon>
        <taxon>Bacilli</taxon>
        <taxon>Bacillales</taxon>
        <taxon>Staphylococcaceae</taxon>
        <taxon>Macrococcus</taxon>
    </lineage>
</organism>
<evidence type="ECO:0000259" key="1">
    <source>
        <dbReference type="PROSITE" id="PS51462"/>
    </source>
</evidence>
<dbReference type="SUPFAM" id="SSF55811">
    <property type="entry name" value="Nudix"/>
    <property type="match status" value="1"/>
</dbReference>
<accession>A0A9Q9F1L2</accession>
<gene>
    <name evidence="2" type="ORF">KFV11_00395</name>
</gene>
<dbReference type="InterPro" id="IPR015797">
    <property type="entry name" value="NUDIX_hydrolase-like_dom_sf"/>
</dbReference>
<reference evidence="2" key="1">
    <citation type="submission" date="2021-04" db="EMBL/GenBank/DDBJ databases">
        <title>Complete Genome Sequences of Macrococcus spp. from dog and cattle.</title>
        <authorList>
            <person name="Schwendener S."/>
            <person name="Perreten V."/>
        </authorList>
    </citation>
    <scope>NUCLEOTIDE SEQUENCE</scope>
    <source>
        <strain evidence="2">Epi0143-OL</strain>
    </source>
</reference>
<dbReference type="RefSeq" id="WP_133417696.1">
    <property type="nucleotide sequence ID" value="NZ_CP073809.1"/>
</dbReference>
<evidence type="ECO:0000313" key="3">
    <source>
        <dbReference type="Proteomes" id="UP001057381"/>
    </source>
</evidence>
<name>A0A9Q9F1L2_9STAP</name>
<sequence length="193" mass="22913">MTEIINIYHDNYKFKGTMERREAHQNEEWHETFQCIFINDEYIFLQKRSLVVRDYKGMLDVTVGGHLLSTEIVEDGVREIEEEMGIKVTFDRLNFLCTIPEELITLSIVDKEFINVYTLEISEEERKKINHDTEVDQLIKVNKMDFYNLCLDYSKICVGYQISNDEEFIFTKDDFLPYSRAYFACLGVLLNKI</sequence>
<dbReference type="KEGG" id="mequ:KFV11_00395"/>
<dbReference type="AlphaFoldDB" id="A0A9Q9F1L2"/>
<protein>
    <submittedName>
        <fullName evidence="2">NUDIX domain-containing protein</fullName>
    </submittedName>
</protein>
<dbReference type="InterPro" id="IPR000086">
    <property type="entry name" value="NUDIX_hydrolase_dom"/>
</dbReference>
<evidence type="ECO:0000313" key="2">
    <source>
        <dbReference type="EMBL" id="UTH13870.1"/>
    </source>
</evidence>
<dbReference type="EMBL" id="CP073809">
    <property type="protein sequence ID" value="UTH13870.1"/>
    <property type="molecule type" value="Genomic_DNA"/>
</dbReference>
<feature type="domain" description="Nudix hydrolase" evidence="1">
    <location>
        <begin position="28"/>
        <end position="163"/>
    </location>
</feature>
<dbReference type="Gene3D" id="3.90.79.10">
    <property type="entry name" value="Nucleoside Triphosphate Pyrophosphohydrolase"/>
    <property type="match status" value="1"/>
</dbReference>
<dbReference type="CDD" id="cd04692">
    <property type="entry name" value="NUDIX_Hydrolase"/>
    <property type="match status" value="1"/>
</dbReference>
<dbReference type="PROSITE" id="PS51462">
    <property type="entry name" value="NUDIX"/>
    <property type="match status" value="1"/>
</dbReference>